<dbReference type="Pfam" id="PF00172">
    <property type="entry name" value="Zn_clus"/>
    <property type="match status" value="1"/>
</dbReference>
<dbReference type="PANTHER" id="PTHR38791">
    <property type="entry name" value="ZN(II)2CYS6 TRANSCRIPTION FACTOR (EUROFUNG)-RELATED-RELATED"/>
    <property type="match status" value="1"/>
</dbReference>
<organism evidence="6 7">
    <name type="scientific">Aspergillus lucknowensis</name>
    <dbReference type="NCBI Taxonomy" id="176173"/>
    <lineage>
        <taxon>Eukaryota</taxon>
        <taxon>Fungi</taxon>
        <taxon>Dikarya</taxon>
        <taxon>Ascomycota</taxon>
        <taxon>Pezizomycotina</taxon>
        <taxon>Eurotiomycetes</taxon>
        <taxon>Eurotiomycetidae</taxon>
        <taxon>Eurotiales</taxon>
        <taxon>Aspergillaceae</taxon>
        <taxon>Aspergillus</taxon>
        <taxon>Aspergillus subgen. Nidulantes</taxon>
    </lineage>
</organism>
<evidence type="ECO:0000256" key="1">
    <source>
        <dbReference type="ARBA" id="ARBA00023015"/>
    </source>
</evidence>
<gene>
    <name evidence="6" type="ORF">BJX67DRAFT_148796</name>
</gene>
<proteinExistence type="predicted"/>
<evidence type="ECO:0000313" key="6">
    <source>
        <dbReference type="EMBL" id="KAL2866182.1"/>
    </source>
</evidence>
<sequence length="571" mass="64913">MFKPSARSCEHCRRRRRRCPRDGPPCSACRLSRQKCVYPQFFKWTPEYQHQSGNNISTPNKAGRKTSCAIMGRTNLGQGSQIFSSWERVFPIDFAHANLAMKGSVVSLVTAVLGRIHQSDSLRYISKCAYGRTLSLLNTAIATEPRANSTMRAVYVLAINDMVTCGSLEDMQRSLIHFDTVVALMRQRNGEEIRDKEDLTLIVRLKFCIISQSSLLGQRVADYVMEPLQITSSLQHEPDTYCDRLICIIGRLSHLQTDINEKKVQESAMIKLEALSILVELLEWNETLPPGSFYSDQNHIYHDMWACHAINQYRCARIRVYEILSTNCASDSFRAEFQKPAFDICSSVRFHFSKEAIKNPEFVCFDWYPLRGLNILWPLFLAARTESRTRTWVKGCLQIIGERMGIGQSLALLSVLECEENVSKAPVVKYPTPRNAVVETTLIPPSSTEGNPNEETGLKTNVATDSALDYDKRYEGDLSKHAVTLHNCQLVQDKEQQLNTITGDLYRCFENLGGKISTRDIYDWFVQNTGRERRSSGWWNTVQGTLSHKSEFIHGPRGYWSMISVGGSTRI</sequence>
<dbReference type="PANTHER" id="PTHR38791:SF5">
    <property type="entry name" value="TRANSCRIPTION FACTOR DBAG-RELATED"/>
    <property type="match status" value="1"/>
</dbReference>
<dbReference type="Proteomes" id="UP001610432">
    <property type="component" value="Unassembled WGS sequence"/>
</dbReference>
<dbReference type="Gene3D" id="4.10.240.10">
    <property type="entry name" value="Zn(2)-C6 fungal-type DNA-binding domain"/>
    <property type="match status" value="1"/>
</dbReference>
<feature type="domain" description="Zn(2)-C6 fungal-type" evidence="5">
    <location>
        <begin position="8"/>
        <end position="38"/>
    </location>
</feature>
<keyword evidence="2" id="KW-0238">DNA-binding</keyword>
<keyword evidence="3" id="KW-0804">Transcription</keyword>
<dbReference type="SMART" id="SM00066">
    <property type="entry name" value="GAL4"/>
    <property type="match status" value="1"/>
</dbReference>
<accession>A0ABR4LNR2</accession>
<dbReference type="PROSITE" id="PS50048">
    <property type="entry name" value="ZN2_CY6_FUNGAL_2"/>
    <property type="match status" value="1"/>
</dbReference>
<dbReference type="PROSITE" id="PS00463">
    <property type="entry name" value="ZN2_CY6_FUNGAL_1"/>
    <property type="match status" value="1"/>
</dbReference>
<evidence type="ECO:0000256" key="4">
    <source>
        <dbReference type="ARBA" id="ARBA00023242"/>
    </source>
</evidence>
<keyword evidence="4" id="KW-0539">Nucleus</keyword>
<reference evidence="6 7" key="1">
    <citation type="submission" date="2024-07" db="EMBL/GenBank/DDBJ databases">
        <title>Section-level genome sequencing and comparative genomics of Aspergillus sections Usti and Cavernicolus.</title>
        <authorList>
            <consortium name="Lawrence Berkeley National Laboratory"/>
            <person name="Nybo J.L."/>
            <person name="Vesth T.C."/>
            <person name="Theobald S."/>
            <person name="Frisvad J.C."/>
            <person name="Larsen T.O."/>
            <person name="Kjaerboelling I."/>
            <person name="Rothschild-Mancinelli K."/>
            <person name="Lyhne E.K."/>
            <person name="Kogle M.E."/>
            <person name="Barry K."/>
            <person name="Clum A."/>
            <person name="Na H."/>
            <person name="Ledsgaard L."/>
            <person name="Lin J."/>
            <person name="Lipzen A."/>
            <person name="Kuo A."/>
            <person name="Riley R."/>
            <person name="Mondo S."/>
            <person name="Labutti K."/>
            <person name="Haridas S."/>
            <person name="Pangalinan J."/>
            <person name="Salamov A.A."/>
            <person name="Simmons B.A."/>
            <person name="Magnuson J.K."/>
            <person name="Chen J."/>
            <person name="Drula E."/>
            <person name="Henrissat B."/>
            <person name="Wiebenga A."/>
            <person name="Lubbers R.J."/>
            <person name="Gomes A.C."/>
            <person name="Macurrencykelacurrency M.R."/>
            <person name="Stajich J."/>
            <person name="Grigoriev I.V."/>
            <person name="Mortensen U.H."/>
            <person name="De Vries R.P."/>
            <person name="Baker S.E."/>
            <person name="Andersen M.R."/>
        </authorList>
    </citation>
    <scope>NUCLEOTIDE SEQUENCE [LARGE SCALE GENOMIC DNA]</scope>
    <source>
        <strain evidence="6 7">CBS 449.75</strain>
    </source>
</reference>
<evidence type="ECO:0000259" key="5">
    <source>
        <dbReference type="PROSITE" id="PS50048"/>
    </source>
</evidence>
<dbReference type="RefSeq" id="XP_070885161.1">
    <property type="nucleotide sequence ID" value="XM_071024757.1"/>
</dbReference>
<evidence type="ECO:0000313" key="7">
    <source>
        <dbReference type="Proteomes" id="UP001610432"/>
    </source>
</evidence>
<dbReference type="InterPro" id="IPR001138">
    <property type="entry name" value="Zn2Cys6_DnaBD"/>
</dbReference>
<dbReference type="EMBL" id="JBFXLQ010000027">
    <property type="protein sequence ID" value="KAL2866182.1"/>
    <property type="molecule type" value="Genomic_DNA"/>
</dbReference>
<name>A0ABR4LNR2_9EURO</name>
<evidence type="ECO:0000256" key="3">
    <source>
        <dbReference type="ARBA" id="ARBA00023163"/>
    </source>
</evidence>
<protein>
    <recommendedName>
        <fullName evidence="5">Zn(2)-C6 fungal-type domain-containing protein</fullName>
    </recommendedName>
</protein>
<evidence type="ECO:0000256" key="2">
    <source>
        <dbReference type="ARBA" id="ARBA00023125"/>
    </source>
</evidence>
<keyword evidence="1" id="KW-0805">Transcription regulation</keyword>
<dbReference type="SUPFAM" id="SSF57701">
    <property type="entry name" value="Zn2/Cys6 DNA-binding domain"/>
    <property type="match status" value="1"/>
</dbReference>
<keyword evidence="7" id="KW-1185">Reference proteome</keyword>
<dbReference type="InterPro" id="IPR053175">
    <property type="entry name" value="DHMBA_Reg_Transcription_Factor"/>
</dbReference>
<dbReference type="GeneID" id="98139829"/>
<comment type="caution">
    <text evidence="6">The sequence shown here is derived from an EMBL/GenBank/DDBJ whole genome shotgun (WGS) entry which is preliminary data.</text>
</comment>
<dbReference type="InterPro" id="IPR036864">
    <property type="entry name" value="Zn2-C6_fun-type_DNA-bd_sf"/>
</dbReference>